<feature type="compositionally biased region" description="Polar residues" evidence="2">
    <location>
        <begin position="439"/>
        <end position="448"/>
    </location>
</feature>
<dbReference type="InParanoid" id="A0A4W3HA78"/>
<feature type="region of interest" description="Disordered" evidence="2">
    <location>
        <begin position="102"/>
        <end position="252"/>
    </location>
</feature>
<dbReference type="CTD" id="84939"/>
<evidence type="ECO:0000256" key="2">
    <source>
        <dbReference type="SAM" id="MobiDB-lite"/>
    </source>
</evidence>
<dbReference type="InterPro" id="IPR048795">
    <property type="entry name" value="PWP3A_3B_4_C"/>
</dbReference>
<dbReference type="CDD" id="cd06080">
    <property type="entry name" value="PWWP_MUM1-like"/>
    <property type="match status" value="1"/>
</dbReference>
<dbReference type="Gene3D" id="6.10.300.20">
    <property type="match status" value="1"/>
</dbReference>
<feature type="domain" description="PWWP" evidence="4">
    <location>
        <begin position="637"/>
        <end position="776"/>
    </location>
</feature>
<accession>A0A4W3HA78</accession>
<dbReference type="Pfam" id="PF20887">
    <property type="entry name" value="PWP3A-B_N"/>
    <property type="match status" value="1"/>
</dbReference>
<dbReference type="RefSeq" id="XP_007896927.1">
    <property type="nucleotide sequence ID" value="XM_007898736.2"/>
</dbReference>
<dbReference type="Ensembl" id="ENSCMIT00000006967.1">
    <property type="protein sequence ID" value="ENSCMIP00000006754.1"/>
    <property type="gene ID" value="ENSCMIG00000003774.1"/>
</dbReference>
<dbReference type="InterPro" id="IPR048765">
    <property type="entry name" value="PWP3A_3B_4_N"/>
</dbReference>
<comment type="similarity">
    <text evidence="1">Belongs to the PWWP3A family.</text>
</comment>
<evidence type="ECO:0000313" key="7">
    <source>
        <dbReference type="Proteomes" id="UP000314986"/>
    </source>
</evidence>
<dbReference type="OMA" id="PPWAHRC"/>
<dbReference type="AlphaFoldDB" id="A0A4W3HA78"/>
<dbReference type="GeneID" id="103181938"/>
<dbReference type="KEGG" id="cmk:103181938"/>
<dbReference type="GeneTree" id="ENSGT00390000001700"/>
<evidence type="ECO:0000313" key="6">
    <source>
        <dbReference type="Ensembl" id="ENSCMIP00000006754.1"/>
    </source>
</evidence>
<feature type="region of interest" description="Disordered" evidence="2">
    <location>
        <begin position="370"/>
        <end position="413"/>
    </location>
</feature>
<dbReference type="InterPro" id="IPR035504">
    <property type="entry name" value="MUM1-like_PWWP"/>
</dbReference>
<dbReference type="Pfam" id="PF20886">
    <property type="entry name" value="PWP3A-B_C"/>
    <property type="match status" value="1"/>
</dbReference>
<proteinExistence type="inferred from homology"/>
<dbReference type="PANTHER" id="PTHR31333">
    <property type="entry name" value="PWWP DOMAIN-CONTAINING DNA REPAIR FACTOR 3 FAMILY MEMBER"/>
    <property type="match status" value="1"/>
</dbReference>
<feature type="region of interest" description="Disordered" evidence="2">
    <location>
        <begin position="301"/>
        <end position="353"/>
    </location>
</feature>
<keyword evidence="7" id="KW-1185">Reference proteome</keyword>
<feature type="compositionally biased region" description="Acidic residues" evidence="2">
    <location>
        <begin position="458"/>
        <end position="469"/>
    </location>
</feature>
<protein>
    <recommendedName>
        <fullName evidence="8">PWWP domain-containing protein MUM1-like protein</fullName>
    </recommendedName>
</protein>
<feature type="compositionally biased region" description="Polar residues" evidence="2">
    <location>
        <begin position="177"/>
        <end position="198"/>
    </location>
</feature>
<reference evidence="7" key="2">
    <citation type="journal article" date="2007" name="PLoS Biol.">
        <title>Survey sequencing and comparative analysis of the elephant shark (Callorhinchus milii) genome.</title>
        <authorList>
            <person name="Venkatesh B."/>
            <person name="Kirkness E.F."/>
            <person name="Loh Y.H."/>
            <person name="Halpern A.L."/>
            <person name="Lee A.P."/>
            <person name="Johnson J."/>
            <person name="Dandona N."/>
            <person name="Viswanathan L.D."/>
            <person name="Tay A."/>
            <person name="Venter J.C."/>
            <person name="Strausberg R.L."/>
            <person name="Brenner S."/>
        </authorList>
    </citation>
    <scope>NUCLEOTIDE SEQUENCE [LARGE SCALE GENOMIC DNA]</scope>
</reference>
<gene>
    <name evidence="6" type="primary">pwwp3a</name>
</gene>
<evidence type="ECO:0008006" key="8">
    <source>
        <dbReference type="Google" id="ProtNLM"/>
    </source>
</evidence>
<dbReference type="STRING" id="7868.ENSCMIP00000006754"/>
<feature type="region of interest" description="Disordered" evidence="2">
    <location>
        <begin position="614"/>
        <end position="639"/>
    </location>
</feature>
<dbReference type="InterPro" id="IPR040263">
    <property type="entry name" value="PWP3A_3B_4"/>
</dbReference>
<dbReference type="OrthoDB" id="10013064at2759"/>
<evidence type="ECO:0000259" key="3">
    <source>
        <dbReference type="Pfam" id="PF20884"/>
    </source>
</evidence>
<dbReference type="FunCoup" id="A0A4W3HA78">
    <property type="interactions" value="3"/>
</dbReference>
<name>A0A4W3HA78_CALMI</name>
<dbReference type="PANTHER" id="PTHR31333:SF6">
    <property type="entry name" value="MUM1 LIKE 1"/>
    <property type="match status" value="1"/>
</dbReference>
<feature type="domain" description="MUM1-like PWWP" evidence="3">
    <location>
        <begin position="483"/>
        <end position="564"/>
    </location>
</feature>
<feature type="region of interest" description="Disordered" evidence="2">
    <location>
        <begin position="439"/>
        <end position="470"/>
    </location>
</feature>
<reference evidence="7" key="1">
    <citation type="journal article" date="2006" name="Science">
        <title>Ancient noncoding elements conserved in the human genome.</title>
        <authorList>
            <person name="Venkatesh B."/>
            <person name="Kirkness E.F."/>
            <person name="Loh Y.H."/>
            <person name="Halpern A.L."/>
            <person name="Lee A.P."/>
            <person name="Johnson J."/>
            <person name="Dandona N."/>
            <person name="Viswanathan L.D."/>
            <person name="Tay A."/>
            <person name="Venter J.C."/>
            <person name="Strausberg R.L."/>
            <person name="Brenner S."/>
        </authorList>
    </citation>
    <scope>NUCLEOTIDE SEQUENCE [LARGE SCALE GENOMIC DNA]</scope>
</reference>
<feature type="domain" description="PWWP" evidence="5">
    <location>
        <begin position="6"/>
        <end position="101"/>
    </location>
</feature>
<dbReference type="SUPFAM" id="SSF63748">
    <property type="entry name" value="Tudor/PWWP/MBT"/>
    <property type="match status" value="1"/>
</dbReference>
<dbReference type="Gene3D" id="2.30.30.140">
    <property type="match status" value="1"/>
</dbReference>
<dbReference type="Pfam" id="PF20884">
    <property type="entry name" value="MUM1-like_PWWP"/>
    <property type="match status" value="1"/>
</dbReference>
<sequence length="793" mass="90537">MALNNYIFCKWQGRLWPAKVVIKSGISPKIASETNPDSVDVQLICLKKKLRIKHTDTKPFEKKQAEQISKGLQHNIESTHEEALEELTYRKALRIAIDLLESQGSGGAPNTNGISVPRENGRQSPQGRARRQCRSQAPCSKRTPEPRRRKSTDSRGLSRTVKEPKAYLKKEEGGLRKSSQVTQNNNPSFSQTDTSSPYPSLRSRQLAADNPKCKDKEMRTPWVGRKSSVKGRNSVRQTAEKDQNQKSKRDRCKYKVANKSASTDCSARADCNQQQLDFADNLESTPKRRTASTFRSFGLSQTLNEADSNQTETKRLLGQSERRGRKKLKKSPEHVECLTTSTAAAKLDNPLEPLQNERTQQQFTDLAIELPENGPMDPPNVHNQTSSSGSSLPYFPYNDNKQQDLPLSGTGEEERGLELLTSPVTKPAMPLRQPWDNLEFTSEDTFSNESKEENGAAAEEEEEDEEEELPSILQQKKRWVVAEGLLVWCKFNKYPYWPAVVRSVKRKYKKASILFVDENVLDAKEKSRRGICVSVRTLKPFDCEERQQLMTAARKTYNNAIDWCVGLIDDYRIRRGCHSFTGSFVEYCAAELSIPVRRTSSQDPMTFPCTSIEEETELESQTETTPSRQQRVKKLLPDRRKAARDRANERLVHFIVQAKGVEKHLQAVIKGQQYSHWLDEYKSRRQNSGYIDTYLEDDRQVDKVVTYLQSVCDRVSLNTQLREDCEESRFILDVLLPEAIIHAIAEVDRMSIKQAEEKYLKGPLHSGREVEHFNEEVEQQMKMKVQLKKPSTG</sequence>
<evidence type="ECO:0000259" key="4">
    <source>
        <dbReference type="Pfam" id="PF20886"/>
    </source>
</evidence>
<reference evidence="6" key="4">
    <citation type="submission" date="2025-08" db="UniProtKB">
        <authorList>
            <consortium name="Ensembl"/>
        </authorList>
    </citation>
    <scope>IDENTIFICATION</scope>
</reference>
<feature type="compositionally biased region" description="Basic and acidic residues" evidence="2">
    <location>
        <begin position="160"/>
        <end position="175"/>
    </location>
</feature>
<reference evidence="7" key="3">
    <citation type="journal article" date="2014" name="Nature">
        <title>Elephant shark genome provides unique insights into gnathostome evolution.</title>
        <authorList>
            <consortium name="International Elephant Shark Genome Sequencing Consortium"/>
            <person name="Venkatesh B."/>
            <person name="Lee A.P."/>
            <person name="Ravi V."/>
            <person name="Maurya A.K."/>
            <person name="Lian M.M."/>
            <person name="Swann J.B."/>
            <person name="Ohta Y."/>
            <person name="Flajnik M.F."/>
            <person name="Sutoh Y."/>
            <person name="Kasahara M."/>
            <person name="Hoon S."/>
            <person name="Gangu V."/>
            <person name="Roy S.W."/>
            <person name="Irimia M."/>
            <person name="Korzh V."/>
            <person name="Kondrychyn I."/>
            <person name="Lim Z.W."/>
            <person name="Tay B.H."/>
            <person name="Tohari S."/>
            <person name="Kong K.W."/>
            <person name="Ho S."/>
            <person name="Lorente-Galdos B."/>
            <person name="Quilez J."/>
            <person name="Marques-Bonet T."/>
            <person name="Raney B.J."/>
            <person name="Ingham P.W."/>
            <person name="Tay A."/>
            <person name="Hillier L.W."/>
            <person name="Minx P."/>
            <person name="Boehm T."/>
            <person name="Wilson R.K."/>
            <person name="Brenner S."/>
            <person name="Warren W.C."/>
        </authorList>
    </citation>
    <scope>NUCLEOTIDE SEQUENCE [LARGE SCALE GENOMIC DNA]</scope>
</reference>
<evidence type="ECO:0000259" key="5">
    <source>
        <dbReference type="Pfam" id="PF20887"/>
    </source>
</evidence>
<feature type="compositionally biased region" description="Polar residues" evidence="2">
    <location>
        <begin position="301"/>
        <end position="311"/>
    </location>
</feature>
<feature type="compositionally biased region" description="Basic and acidic residues" evidence="2">
    <location>
        <begin position="238"/>
        <end position="247"/>
    </location>
</feature>
<evidence type="ECO:0000256" key="1">
    <source>
        <dbReference type="ARBA" id="ARBA00008188"/>
    </source>
</evidence>
<dbReference type="Proteomes" id="UP000314986">
    <property type="component" value="Unassembled WGS sequence"/>
</dbReference>
<reference evidence="6" key="5">
    <citation type="submission" date="2025-09" db="UniProtKB">
        <authorList>
            <consortium name="Ensembl"/>
        </authorList>
    </citation>
    <scope>IDENTIFICATION</scope>
</reference>
<organism evidence="6 7">
    <name type="scientific">Callorhinchus milii</name>
    <name type="common">Ghost shark</name>
    <dbReference type="NCBI Taxonomy" id="7868"/>
    <lineage>
        <taxon>Eukaryota</taxon>
        <taxon>Metazoa</taxon>
        <taxon>Chordata</taxon>
        <taxon>Craniata</taxon>
        <taxon>Vertebrata</taxon>
        <taxon>Chondrichthyes</taxon>
        <taxon>Holocephali</taxon>
        <taxon>Chimaeriformes</taxon>
        <taxon>Callorhinchidae</taxon>
        <taxon>Callorhinchus</taxon>
    </lineage>
</organism>
<feature type="compositionally biased region" description="Polar residues" evidence="2">
    <location>
        <begin position="381"/>
        <end position="391"/>
    </location>
</feature>